<keyword evidence="3" id="KW-1185">Reference proteome</keyword>
<evidence type="ECO:0000313" key="3">
    <source>
        <dbReference type="Proteomes" id="UP000675554"/>
    </source>
</evidence>
<comment type="caution">
    <text evidence="2">The sequence shown here is derived from an EMBL/GenBank/DDBJ whole genome shotgun (WGS) entry which is preliminary data.</text>
</comment>
<dbReference type="AlphaFoldDB" id="A0A8T4J4A0"/>
<feature type="non-terminal residue" evidence="2">
    <location>
        <position position="1"/>
    </location>
</feature>
<dbReference type="Proteomes" id="UP000675554">
    <property type="component" value="Unassembled WGS sequence"/>
</dbReference>
<protein>
    <submittedName>
        <fullName evidence="2">DUF4350 domain-containing protein</fullName>
    </submittedName>
</protein>
<gene>
    <name evidence="2" type="ORF">KDA82_41145</name>
</gene>
<feature type="domain" description="DUF4350" evidence="1">
    <location>
        <begin position="4"/>
        <end position="81"/>
    </location>
</feature>
<sequence>VTARAPRCSLDAARRAGDVETGGLRYASDSLDTLACYPADGLPSLLLLRQPEAGDTVLLGAPDILYNDRLDNQGNASLALQ</sequence>
<feature type="non-terminal residue" evidence="2">
    <location>
        <position position="81"/>
    </location>
</feature>
<organism evidence="2 3">
    <name type="scientific">Streptomyces daliensis</name>
    <dbReference type="NCBI Taxonomy" id="299421"/>
    <lineage>
        <taxon>Bacteria</taxon>
        <taxon>Bacillati</taxon>
        <taxon>Actinomycetota</taxon>
        <taxon>Actinomycetes</taxon>
        <taxon>Kitasatosporales</taxon>
        <taxon>Streptomycetaceae</taxon>
        <taxon>Streptomyces</taxon>
    </lineage>
</organism>
<dbReference type="Pfam" id="PF14258">
    <property type="entry name" value="DUF4350"/>
    <property type="match status" value="1"/>
</dbReference>
<accession>A0A8T4J4A0</accession>
<reference evidence="2" key="1">
    <citation type="submission" date="2021-04" db="EMBL/GenBank/DDBJ databases">
        <title>Sequencing of actinobacteria type strains.</title>
        <authorList>
            <person name="Nguyen G.-S."/>
            <person name="Wentzel A."/>
        </authorList>
    </citation>
    <scope>NUCLEOTIDE SEQUENCE</scope>
    <source>
        <strain evidence="2">DSM 42095</strain>
    </source>
</reference>
<name>A0A8T4J4A0_9ACTN</name>
<proteinExistence type="predicted"/>
<dbReference type="InterPro" id="IPR025646">
    <property type="entry name" value="DUF4350"/>
</dbReference>
<evidence type="ECO:0000259" key="1">
    <source>
        <dbReference type="Pfam" id="PF14258"/>
    </source>
</evidence>
<evidence type="ECO:0000313" key="2">
    <source>
        <dbReference type="EMBL" id="MBR7679229.1"/>
    </source>
</evidence>
<dbReference type="EMBL" id="JAGSMN010002431">
    <property type="protein sequence ID" value="MBR7679229.1"/>
    <property type="molecule type" value="Genomic_DNA"/>
</dbReference>